<feature type="domain" description="CobW/HypB/UreG nucleotide-binding" evidence="1">
    <location>
        <begin position="14"/>
        <end position="113"/>
    </location>
</feature>
<dbReference type="SUPFAM" id="SSF52540">
    <property type="entry name" value="P-loop containing nucleoside triphosphate hydrolases"/>
    <property type="match status" value="1"/>
</dbReference>
<dbReference type="InterPro" id="IPR051316">
    <property type="entry name" value="Zinc-reg_GTPase_activator"/>
</dbReference>
<dbReference type="EMBL" id="JACHIH010000028">
    <property type="protein sequence ID" value="MBB5048979.1"/>
    <property type="molecule type" value="Genomic_DNA"/>
</dbReference>
<evidence type="ECO:0000313" key="2">
    <source>
        <dbReference type="EMBL" id="MBB5048979.1"/>
    </source>
</evidence>
<dbReference type="PANTHER" id="PTHR13748">
    <property type="entry name" value="COBW-RELATED"/>
    <property type="match status" value="1"/>
</dbReference>
<accession>A0A7W8E027</accession>
<name>A0A7W8E027_9BRAD</name>
<evidence type="ECO:0000259" key="1">
    <source>
        <dbReference type="Pfam" id="PF02492"/>
    </source>
</evidence>
<proteinExistence type="predicted"/>
<dbReference type="RefSeq" id="WP_184260469.1">
    <property type="nucleotide sequence ID" value="NZ_JACHIH010000028.1"/>
</dbReference>
<dbReference type="Proteomes" id="UP000542353">
    <property type="component" value="Unassembled WGS sequence"/>
</dbReference>
<dbReference type="Gene3D" id="3.40.50.300">
    <property type="entry name" value="P-loop containing nucleotide triphosphate hydrolases"/>
    <property type="match status" value="1"/>
</dbReference>
<gene>
    <name evidence="2" type="ORF">HNR60_003750</name>
</gene>
<dbReference type="GO" id="GO:0005737">
    <property type="term" value="C:cytoplasm"/>
    <property type="evidence" value="ECO:0007669"/>
    <property type="project" value="TreeGrafter"/>
</dbReference>
<dbReference type="InterPro" id="IPR003495">
    <property type="entry name" value="CobW/HypB/UreG_nucleotide-bd"/>
</dbReference>
<sequence>MYTPILRARAIAFNALLAGEDFRDTAVVINEAGEFGLDHLLVERGAEPVTLLDGGCLCCRAKGSLAPTLEKLLRQSRDGVLPPFRRIVVETSGLSDPAALLEQLIPDASLRGALATKQSRAPCEAPGLLRFRPALRAGLGSQ</sequence>
<keyword evidence="3" id="KW-1185">Reference proteome</keyword>
<comment type="caution">
    <text evidence="2">The sequence shown here is derived from an EMBL/GenBank/DDBJ whole genome shotgun (WGS) entry which is preliminary data.</text>
</comment>
<dbReference type="InterPro" id="IPR027417">
    <property type="entry name" value="P-loop_NTPase"/>
</dbReference>
<dbReference type="AlphaFoldDB" id="A0A7W8E027"/>
<dbReference type="PANTHER" id="PTHR13748:SF62">
    <property type="entry name" value="COBW DOMAIN-CONTAINING PROTEIN"/>
    <property type="match status" value="1"/>
</dbReference>
<reference evidence="2 3" key="1">
    <citation type="submission" date="2020-08" db="EMBL/GenBank/DDBJ databases">
        <title>Genomic Encyclopedia of Type Strains, Phase IV (KMG-IV): sequencing the most valuable type-strain genomes for metagenomic binning, comparative biology and taxonomic classification.</title>
        <authorList>
            <person name="Goeker M."/>
        </authorList>
    </citation>
    <scope>NUCLEOTIDE SEQUENCE [LARGE SCALE GENOMIC DNA]</scope>
    <source>
        <strain evidence="2 3">DSM 12706</strain>
    </source>
</reference>
<protein>
    <submittedName>
        <fullName evidence="2">G3E family GTPase</fullName>
    </submittedName>
</protein>
<dbReference type="Pfam" id="PF02492">
    <property type="entry name" value="cobW"/>
    <property type="match status" value="1"/>
</dbReference>
<organism evidence="2 3">
    <name type="scientific">Rhodopseudomonas rhenobacensis</name>
    <dbReference type="NCBI Taxonomy" id="87461"/>
    <lineage>
        <taxon>Bacteria</taxon>
        <taxon>Pseudomonadati</taxon>
        <taxon>Pseudomonadota</taxon>
        <taxon>Alphaproteobacteria</taxon>
        <taxon>Hyphomicrobiales</taxon>
        <taxon>Nitrobacteraceae</taxon>
        <taxon>Rhodopseudomonas</taxon>
    </lineage>
</organism>
<evidence type="ECO:0000313" key="3">
    <source>
        <dbReference type="Proteomes" id="UP000542353"/>
    </source>
</evidence>